<keyword evidence="3" id="KW-1185">Reference proteome</keyword>
<reference evidence="2 3" key="1">
    <citation type="journal article" date="2022" name="Nat. Microbiol.">
        <title>The microbiome of a bacterivorous marine choanoflagellate contains a resource-demanding obligate bacterial associate.</title>
        <authorList>
            <person name="Needham D.M."/>
            <person name="Poirier C."/>
            <person name="Bachy C."/>
            <person name="George E.E."/>
            <person name="Wilken S."/>
            <person name="Yung C.C.M."/>
            <person name="Limardo A.J."/>
            <person name="Morando M."/>
            <person name="Sudek L."/>
            <person name="Malmstrom R.R."/>
            <person name="Keeling P.J."/>
            <person name="Santoro A.E."/>
            <person name="Worden A.Z."/>
        </authorList>
    </citation>
    <scope>NUCLEOTIDE SEQUENCE [LARGE SCALE GENOMIC DNA]</scope>
    <source>
        <strain evidence="2 3">Comchoano-1</strain>
    </source>
</reference>
<keyword evidence="1" id="KW-0812">Transmembrane</keyword>
<gene>
    <name evidence="2" type="ORF">MMH89_04055</name>
</gene>
<feature type="transmembrane region" description="Helical" evidence="1">
    <location>
        <begin position="349"/>
        <end position="372"/>
    </location>
</feature>
<dbReference type="RefSeq" id="WP_258568174.1">
    <property type="nucleotide sequence ID" value="NZ_CP092900.1"/>
</dbReference>
<name>A0ABY5DID0_9GAMM</name>
<evidence type="ECO:0000256" key="1">
    <source>
        <dbReference type="SAM" id="Phobius"/>
    </source>
</evidence>
<organism evidence="2 3">
    <name type="scientific">Candidatus Comchoanobacter bicostacola</name>
    <dbReference type="NCBI Taxonomy" id="2919598"/>
    <lineage>
        <taxon>Bacteria</taxon>
        <taxon>Pseudomonadati</taxon>
        <taxon>Pseudomonadota</taxon>
        <taxon>Gammaproteobacteria</taxon>
        <taxon>Candidatus Comchoanobacterales</taxon>
        <taxon>Candidatus Comchoanobacteraceae</taxon>
        <taxon>Candidatus Comchoanobacter</taxon>
    </lineage>
</organism>
<proteinExistence type="predicted"/>
<dbReference type="EMBL" id="CP092900">
    <property type="protein sequence ID" value="UTC24391.1"/>
    <property type="molecule type" value="Genomic_DNA"/>
</dbReference>
<evidence type="ECO:0000313" key="3">
    <source>
        <dbReference type="Proteomes" id="UP001055955"/>
    </source>
</evidence>
<dbReference type="Proteomes" id="UP001055955">
    <property type="component" value="Chromosome"/>
</dbReference>
<feature type="transmembrane region" description="Helical" evidence="1">
    <location>
        <begin position="378"/>
        <end position="397"/>
    </location>
</feature>
<protein>
    <submittedName>
        <fullName evidence="2">Uncharacterized protein</fullName>
    </submittedName>
</protein>
<feature type="transmembrane region" description="Helical" evidence="1">
    <location>
        <begin position="297"/>
        <end position="317"/>
    </location>
</feature>
<accession>A0ABY5DID0</accession>
<evidence type="ECO:0000313" key="2">
    <source>
        <dbReference type="EMBL" id="UTC24391.1"/>
    </source>
</evidence>
<keyword evidence="1" id="KW-0472">Membrane</keyword>
<keyword evidence="1" id="KW-1133">Transmembrane helix</keyword>
<sequence length="460" mass="52478">MYKRMAIKSLLVLGTLYLSAPWALFMFALFCLTQQSSRENIILAGTHKKEWTDARKIDYLIKNTTASADPTPHFTNLMASVAAFTGQKKFIDPENDFKTEASFYEAVAKNQVFLIEIASLYRRTKVWQGYKFTRADLTQVLKDIQIPSKNGRDTARLRPQSSAKSERDPYLINQHNAAIVLVLMQLYPEHEQLIYDSITYDLFDKISKDHLPENATYYWRTKYSSRLKESLNALSGSSLGVPYELYFRYKYDPKKRYHYLLQLGSQFAFSITLPQHKKKIALCAILNITALFLARMFLPPLIPLLLAILLIAIIHTIRKDPLAELRLSIGYHPYSAKSRLFRSRENNKVIYALGVILWNVLMNVCVISAAGYLVGGNIIFHLMGLRTLLIALSISIIDKFSFLADNLTTYRQSNRTINDLVASKRTMKRYPIARFAGANTITLCSKAISTIHSATSNLIL</sequence>